<accession>E3QAC8</accession>
<evidence type="ECO:0008006" key="3">
    <source>
        <dbReference type="Google" id="ProtNLM"/>
    </source>
</evidence>
<dbReference type="EMBL" id="GG697338">
    <property type="protein sequence ID" value="EFQ27816.1"/>
    <property type="molecule type" value="Genomic_DNA"/>
</dbReference>
<reference evidence="2" key="1">
    <citation type="journal article" date="2012" name="Nat. Genet.">
        <title>Lifestyle transitions in plant pathogenic Colletotrichum fungi deciphered by genome and transcriptome analyses.</title>
        <authorList>
            <person name="O'Connell R.J."/>
            <person name="Thon M.R."/>
            <person name="Hacquard S."/>
            <person name="Amyotte S.G."/>
            <person name="Kleemann J."/>
            <person name="Torres M.F."/>
            <person name="Damm U."/>
            <person name="Buiate E.A."/>
            <person name="Epstein L."/>
            <person name="Alkan N."/>
            <person name="Altmueller J."/>
            <person name="Alvarado-Balderrama L."/>
            <person name="Bauser C.A."/>
            <person name="Becker C."/>
            <person name="Birren B.W."/>
            <person name="Chen Z."/>
            <person name="Choi J."/>
            <person name="Crouch J.A."/>
            <person name="Duvick J.P."/>
            <person name="Farman M.A."/>
            <person name="Gan P."/>
            <person name="Heiman D."/>
            <person name="Henrissat B."/>
            <person name="Howard R.J."/>
            <person name="Kabbage M."/>
            <person name="Koch C."/>
            <person name="Kracher B."/>
            <person name="Kubo Y."/>
            <person name="Law A.D."/>
            <person name="Lebrun M.-H."/>
            <person name="Lee Y.-H."/>
            <person name="Miyara I."/>
            <person name="Moore N."/>
            <person name="Neumann U."/>
            <person name="Nordstroem K."/>
            <person name="Panaccione D.G."/>
            <person name="Panstruga R."/>
            <person name="Place M."/>
            <person name="Proctor R.H."/>
            <person name="Prusky D."/>
            <person name="Rech G."/>
            <person name="Reinhardt R."/>
            <person name="Rollins J.A."/>
            <person name="Rounsley S."/>
            <person name="Schardl C.L."/>
            <person name="Schwartz D.C."/>
            <person name="Shenoy N."/>
            <person name="Shirasu K."/>
            <person name="Sikhakolli U.R."/>
            <person name="Stueber K."/>
            <person name="Sukno S.A."/>
            <person name="Sweigard J.A."/>
            <person name="Takano Y."/>
            <person name="Takahara H."/>
            <person name="Trail F."/>
            <person name="van der Does H.C."/>
            <person name="Voll L.M."/>
            <person name="Will I."/>
            <person name="Young S."/>
            <person name="Zeng Q."/>
            <person name="Zhang J."/>
            <person name="Zhou S."/>
            <person name="Dickman M.B."/>
            <person name="Schulze-Lefert P."/>
            <person name="Ver Loren van Themaat E."/>
            <person name="Ma L.-J."/>
            <person name="Vaillancourt L.J."/>
        </authorList>
    </citation>
    <scope>NUCLEOTIDE SEQUENCE [LARGE SCALE GENOMIC DNA]</scope>
    <source>
        <strain evidence="2">M1.001 / M2 / FGSC 10212</strain>
    </source>
</reference>
<dbReference type="STRING" id="645133.E3QAC8"/>
<evidence type="ECO:0000313" key="2">
    <source>
        <dbReference type="Proteomes" id="UP000008782"/>
    </source>
</evidence>
<gene>
    <name evidence="1" type="ORF">GLRG_02960</name>
</gene>
<name>E3QAC8_COLGM</name>
<protein>
    <recommendedName>
        <fullName evidence="3">SprT-like domain-containing protein</fullName>
    </recommendedName>
</protein>
<dbReference type="VEuPathDB" id="FungiDB:GLRG_02960"/>
<dbReference type="HOGENOM" id="CLU_099915_0_0_1"/>
<dbReference type="eggNOG" id="ENOG502T51F">
    <property type="taxonomic scope" value="Eukaryota"/>
</dbReference>
<dbReference type="Proteomes" id="UP000008782">
    <property type="component" value="Unassembled WGS sequence"/>
</dbReference>
<organism evidence="2">
    <name type="scientific">Colletotrichum graminicola (strain M1.001 / M2 / FGSC 10212)</name>
    <name type="common">Maize anthracnose fungus</name>
    <name type="synonym">Glomerella graminicola</name>
    <dbReference type="NCBI Taxonomy" id="645133"/>
    <lineage>
        <taxon>Eukaryota</taxon>
        <taxon>Fungi</taxon>
        <taxon>Dikarya</taxon>
        <taxon>Ascomycota</taxon>
        <taxon>Pezizomycotina</taxon>
        <taxon>Sordariomycetes</taxon>
        <taxon>Hypocreomycetidae</taxon>
        <taxon>Glomerellales</taxon>
        <taxon>Glomerellaceae</taxon>
        <taxon>Colletotrichum</taxon>
        <taxon>Colletotrichum graminicola species complex</taxon>
    </lineage>
</organism>
<keyword evidence="2" id="KW-1185">Reference proteome</keyword>
<dbReference type="RefSeq" id="XP_008091836.1">
    <property type="nucleotide sequence ID" value="XM_008093645.1"/>
</dbReference>
<proteinExistence type="predicted"/>
<dbReference type="OrthoDB" id="4837982at2759"/>
<dbReference type="GeneID" id="24408325"/>
<sequence length="237" mass="26740">MPGSSSELRPHGQYGAYYIDDLVTRSIQHGLSLDAEDAVDAKDKLKYALIEGLHELYDSQSQEHLDHMLEVARVVDQYFLQGWLTHTHRRPSGQEIAYLRIDIRDGNENCEDSCSSFRVGVQSDGVGSLPVVDVDIEAAGAWTIGRIVEMMIHEMVHGYLLLFSCRGGSCQEFGVCSQYSHDKRGRHGCHSRTLLKHIYESIQEWDDALGGFGEDFIDGCDQERQDDVLVDVRNLYS</sequence>
<dbReference type="AlphaFoldDB" id="E3QAC8"/>
<evidence type="ECO:0000313" key="1">
    <source>
        <dbReference type="EMBL" id="EFQ27816.1"/>
    </source>
</evidence>